<feature type="non-terminal residue" evidence="1">
    <location>
        <position position="1"/>
    </location>
</feature>
<dbReference type="EMBL" id="BART01019381">
    <property type="protein sequence ID" value="GAG85458.1"/>
    <property type="molecule type" value="Genomic_DNA"/>
</dbReference>
<accession>X1BN42</accession>
<dbReference type="AlphaFoldDB" id="X1BN42"/>
<sequence length="79" mass="8938">VFKIRSMLVNRLYGLERSDPHGNLSFLINNKSLKGITPLKKRIKSFIYFNEKKAASSIQERFAGVAELVDARDLKSLVG</sequence>
<reference evidence="1" key="1">
    <citation type="journal article" date="2014" name="Front. Microbiol.">
        <title>High frequency of phylogenetically diverse reductive dehalogenase-homologous genes in deep subseafloor sedimentary metagenomes.</title>
        <authorList>
            <person name="Kawai M."/>
            <person name="Futagami T."/>
            <person name="Toyoda A."/>
            <person name="Takaki Y."/>
            <person name="Nishi S."/>
            <person name="Hori S."/>
            <person name="Arai W."/>
            <person name="Tsubouchi T."/>
            <person name="Morono Y."/>
            <person name="Uchiyama I."/>
            <person name="Ito T."/>
            <person name="Fujiyama A."/>
            <person name="Inagaki F."/>
            <person name="Takami H."/>
        </authorList>
    </citation>
    <scope>NUCLEOTIDE SEQUENCE</scope>
    <source>
        <strain evidence="1">Expedition CK06-06</strain>
    </source>
</reference>
<protein>
    <submittedName>
        <fullName evidence="1">Uncharacterized protein</fullName>
    </submittedName>
</protein>
<proteinExistence type="predicted"/>
<name>X1BN42_9ZZZZ</name>
<organism evidence="1">
    <name type="scientific">marine sediment metagenome</name>
    <dbReference type="NCBI Taxonomy" id="412755"/>
    <lineage>
        <taxon>unclassified sequences</taxon>
        <taxon>metagenomes</taxon>
        <taxon>ecological metagenomes</taxon>
    </lineage>
</organism>
<gene>
    <name evidence="1" type="ORF">S01H4_36287</name>
</gene>
<comment type="caution">
    <text evidence="1">The sequence shown here is derived from an EMBL/GenBank/DDBJ whole genome shotgun (WGS) entry which is preliminary data.</text>
</comment>
<evidence type="ECO:0000313" key="1">
    <source>
        <dbReference type="EMBL" id="GAG85458.1"/>
    </source>
</evidence>